<dbReference type="GO" id="GO:0016301">
    <property type="term" value="F:kinase activity"/>
    <property type="evidence" value="ECO:0007669"/>
    <property type="project" value="UniProtKB-KW"/>
</dbReference>
<keyword evidence="3 6" id="KW-0418">Kinase</keyword>
<dbReference type="InterPro" id="IPR045540">
    <property type="entry name" value="YegS/DAGK_C"/>
</dbReference>
<evidence type="ECO:0000313" key="7">
    <source>
        <dbReference type="Proteomes" id="UP001595593"/>
    </source>
</evidence>
<dbReference type="SMART" id="SM00046">
    <property type="entry name" value="DAGKc"/>
    <property type="match status" value="1"/>
</dbReference>
<dbReference type="PANTHER" id="PTHR12358:SF106">
    <property type="entry name" value="LIPID KINASE YEGS"/>
    <property type="match status" value="1"/>
</dbReference>
<dbReference type="InterPro" id="IPR016064">
    <property type="entry name" value="NAD/diacylglycerol_kinase_sf"/>
</dbReference>
<dbReference type="PROSITE" id="PS50146">
    <property type="entry name" value="DAGK"/>
    <property type="match status" value="1"/>
</dbReference>
<dbReference type="PANTHER" id="PTHR12358">
    <property type="entry name" value="SPHINGOSINE KINASE"/>
    <property type="match status" value="1"/>
</dbReference>
<dbReference type="Gene3D" id="2.60.200.40">
    <property type="match status" value="1"/>
</dbReference>
<keyword evidence="4" id="KW-0067">ATP-binding</keyword>
<gene>
    <name evidence="6" type="ORF">ACFOD4_00380</name>
</gene>
<keyword evidence="1 6" id="KW-0808">Transferase</keyword>
<dbReference type="InterPro" id="IPR001206">
    <property type="entry name" value="Diacylglycerol_kinase_cat_dom"/>
</dbReference>
<evidence type="ECO:0000313" key="6">
    <source>
        <dbReference type="EMBL" id="MFC3123499.1"/>
    </source>
</evidence>
<dbReference type="RefSeq" id="WP_379592437.1">
    <property type="nucleotide sequence ID" value="NZ_JBHRTN010000002.1"/>
</dbReference>
<evidence type="ECO:0000256" key="4">
    <source>
        <dbReference type="ARBA" id="ARBA00022840"/>
    </source>
</evidence>
<sequence length="302" mass="31388">MTTLSSVAPLIVFNPAAGNRRRQKLQRALRLLPGAELAETRAPGHAEHIARDAARSGRPCIVAAGGDGTIAEVAAGLAGHNSALGILPLGTANVLAHELGLPLLPEAAAACLTRGEEALLWPGIARFADGRQRLFVQMVGAGFDAAVVHGLDLRLKKAIGRGAYVWQSLREMPRYGFPPIAATLDGNQPLLASALVVSKGRFYAGRYMLAPEARPVEPGFHVALIQGGMARAMLAGALLPLGLLPRLPGLRLLRAGHVALAGDAVPVQADGDPVGNLPVELRDAAGPLRVRIAAAPRQTGMA</sequence>
<dbReference type="EMBL" id="JBHRTN010000002">
    <property type="protein sequence ID" value="MFC3123499.1"/>
    <property type="molecule type" value="Genomic_DNA"/>
</dbReference>
<evidence type="ECO:0000256" key="1">
    <source>
        <dbReference type="ARBA" id="ARBA00022679"/>
    </source>
</evidence>
<evidence type="ECO:0000256" key="3">
    <source>
        <dbReference type="ARBA" id="ARBA00022777"/>
    </source>
</evidence>
<proteinExistence type="predicted"/>
<dbReference type="EC" id="2.7.1.-" evidence="6"/>
<dbReference type="InterPro" id="IPR050187">
    <property type="entry name" value="Lipid_Phosphate_FormReg"/>
</dbReference>
<dbReference type="Gene3D" id="3.40.50.10330">
    <property type="entry name" value="Probable inorganic polyphosphate/atp-NAD kinase, domain 1"/>
    <property type="match status" value="1"/>
</dbReference>
<feature type="domain" description="DAGKc" evidence="5">
    <location>
        <begin position="5"/>
        <end position="132"/>
    </location>
</feature>
<evidence type="ECO:0000256" key="2">
    <source>
        <dbReference type="ARBA" id="ARBA00022741"/>
    </source>
</evidence>
<evidence type="ECO:0000259" key="5">
    <source>
        <dbReference type="PROSITE" id="PS50146"/>
    </source>
</evidence>
<keyword evidence="2" id="KW-0547">Nucleotide-binding</keyword>
<organism evidence="6 7">
    <name type="scientific">Teichococcus globiformis</name>
    <dbReference type="NCBI Taxonomy" id="2307229"/>
    <lineage>
        <taxon>Bacteria</taxon>
        <taxon>Pseudomonadati</taxon>
        <taxon>Pseudomonadota</taxon>
        <taxon>Alphaproteobacteria</taxon>
        <taxon>Acetobacterales</taxon>
        <taxon>Roseomonadaceae</taxon>
        <taxon>Roseomonas</taxon>
    </lineage>
</organism>
<dbReference type="Pfam" id="PF00781">
    <property type="entry name" value="DAGK_cat"/>
    <property type="match status" value="1"/>
</dbReference>
<protein>
    <submittedName>
        <fullName evidence="6">Diacylglycerol/lipid kinase family protein</fullName>
        <ecNumber evidence="6">2.7.1.-</ecNumber>
    </submittedName>
</protein>
<keyword evidence="7" id="KW-1185">Reference proteome</keyword>
<dbReference type="SUPFAM" id="SSF111331">
    <property type="entry name" value="NAD kinase/diacylglycerol kinase-like"/>
    <property type="match status" value="1"/>
</dbReference>
<accession>A0ABV7FT35</accession>
<comment type="caution">
    <text evidence="6">The sequence shown here is derived from an EMBL/GenBank/DDBJ whole genome shotgun (WGS) entry which is preliminary data.</text>
</comment>
<name>A0ABV7FT35_9PROT</name>
<dbReference type="Pfam" id="PF19279">
    <property type="entry name" value="YegS_C"/>
    <property type="match status" value="1"/>
</dbReference>
<reference evidence="7" key="1">
    <citation type="journal article" date="2019" name="Int. J. Syst. Evol. Microbiol.">
        <title>The Global Catalogue of Microorganisms (GCM) 10K type strain sequencing project: providing services to taxonomists for standard genome sequencing and annotation.</title>
        <authorList>
            <consortium name="The Broad Institute Genomics Platform"/>
            <consortium name="The Broad Institute Genome Sequencing Center for Infectious Disease"/>
            <person name="Wu L."/>
            <person name="Ma J."/>
        </authorList>
    </citation>
    <scope>NUCLEOTIDE SEQUENCE [LARGE SCALE GENOMIC DNA]</scope>
    <source>
        <strain evidence="7">KCTC 52094</strain>
    </source>
</reference>
<dbReference type="InterPro" id="IPR017438">
    <property type="entry name" value="ATP-NAD_kinase_N"/>
</dbReference>
<dbReference type="Proteomes" id="UP001595593">
    <property type="component" value="Unassembled WGS sequence"/>
</dbReference>